<dbReference type="GO" id="GO:0045490">
    <property type="term" value="P:pectin catabolic process"/>
    <property type="evidence" value="ECO:0007669"/>
    <property type="project" value="UniProtKB-UniRule"/>
</dbReference>
<dbReference type="STRING" id="13333.W1P3F5"/>
<evidence type="ECO:0000313" key="7">
    <source>
        <dbReference type="EMBL" id="ERN04392.1"/>
    </source>
</evidence>
<dbReference type="EC" id="3.1.1.11" evidence="5"/>
<protein>
    <recommendedName>
        <fullName evidence="5">Pectinesterase</fullName>
        <ecNumber evidence="5">3.1.1.11</ecNumber>
    </recommendedName>
</protein>
<dbReference type="Pfam" id="PF01095">
    <property type="entry name" value="Pectinesterase"/>
    <property type="match status" value="1"/>
</dbReference>
<evidence type="ECO:0000259" key="6">
    <source>
        <dbReference type="Pfam" id="PF01095"/>
    </source>
</evidence>
<proteinExistence type="predicted"/>
<dbReference type="eggNOG" id="ENOG502QVXG">
    <property type="taxonomic scope" value="Eukaryota"/>
</dbReference>
<dbReference type="PANTHER" id="PTHR31707">
    <property type="entry name" value="PECTINESTERASE"/>
    <property type="match status" value="1"/>
</dbReference>
<comment type="pathway">
    <text evidence="1 5">Glycan metabolism; pectin degradation; 2-dehydro-3-deoxy-D-gluconate from pectin: step 1/5.</text>
</comment>
<feature type="domain" description="Pectinesterase catalytic" evidence="6">
    <location>
        <begin position="1"/>
        <end position="135"/>
    </location>
</feature>
<dbReference type="InterPro" id="IPR033131">
    <property type="entry name" value="Pectinesterase_Asp_AS"/>
</dbReference>
<evidence type="ECO:0000256" key="1">
    <source>
        <dbReference type="ARBA" id="ARBA00005184"/>
    </source>
</evidence>
<keyword evidence="2 5" id="KW-0378">Hydrolase</keyword>
<keyword evidence="8" id="KW-1185">Reference proteome</keyword>
<evidence type="ECO:0000313" key="8">
    <source>
        <dbReference type="Proteomes" id="UP000017836"/>
    </source>
</evidence>
<dbReference type="UniPathway" id="UPA00545">
    <property type="reaction ID" value="UER00823"/>
</dbReference>
<dbReference type="Gene3D" id="2.160.20.10">
    <property type="entry name" value="Single-stranded right-handed beta-helix, Pectin lyase-like"/>
    <property type="match status" value="1"/>
</dbReference>
<dbReference type="EMBL" id="KI394278">
    <property type="protein sequence ID" value="ERN04392.1"/>
    <property type="molecule type" value="Genomic_DNA"/>
</dbReference>
<keyword evidence="3 5" id="KW-0063">Aspartyl esterase</keyword>
<accession>W1P3F5</accession>
<dbReference type="GO" id="GO:0030599">
    <property type="term" value="F:pectinesterase activity"/>
    <property type="evidence" value="ECO:0007669"/>
    <property type="project" value="UniProtKB-UniRule"/>
</dbReference>
<dbReference type="SUPFAM" id="SSF51126">
    <property type="entry name" value="Pectin lyase-like"/>
    <property type="match status" value="1"/>
</dbReference>
<dbReference type="HOGENOM" id="CLU_012243_8_2_1"/>
<evidence type="ECO:0000256" key="4">
    <source>
        <dbReference type="PROSITE-ProRule" id="PRU10040"/>
    </source>
</evidence>
<name>W1P3F5_AMBTC</name>
<dbReference type="InterPro" id="IPR000070">
    <property type="entry name" value="Pectinesterase_cat"/>
</dbReference>
<dbReference type="InterPro" id="IPR011050">
    <property type="entry name" value="Pectin_lyase_fold/virulence"/>
</dbReference>
<dbReference type="Proteomes" id="UP000017836">
    <property type="component" value="Unassembled WGS sequence"/>
</dbReference>
<dbReference type="Gramene" id="ERN04392">
    <property type="protein sequence ID" value="ERN04392"/>
    <property type="gene ID" value="AMTR_s00147p00102150"/>
</dbReference>
<dbReference type="PROSITE" id="PS00503">
    <property type="entry name" value="PECTINESTERASE_2"/>
    <property type="match status" value="1"/>
</dbReference>
<sequence length="184" mass="20696">MVRALAIVNTAGPTKGQAVALHVQSNLAAFFRLNIIAYQDTLYAHSLHHFYRDCHIYGTVDFIFGNAAEVFQNCHFFACRPMPKQKNMITADGRFEPTQETGFIFQNCTIQASPDLEAVKGNFSTYLGRPWRSQARGRHKGKDEVGGLKVDGEVKKEVWKFTVAEFIQGQLWLKAAGVPFKARL</sequence>
<evidence type="ECO:0000256" key="5">
    <source>
        <dbReference type="RuleBase" id="RU000589"/>
    </source>
</evidence>
<comment type="catalytic activity">
    <reaction evidence="5">
        <text>[(1-&gt;4)-alpha-D-galacturonosyl methyl ester](n) + n H2O = [(1-&gt;4)-alpha-D-galacturonosyl](n) + n methanol + n H(+)</text>
        <dbReference type="Rhea" id="RHEA:22380"/>
        <dbReference type="Rhea" id="RHEA-COMP:14570"/>
        <dbReference type="Rhea" id="RHEA-COMP:14573"/>
        <dbReference type="ChEBI" id="CHEBI:15377"/>
        <dbReference type="ChEBI" id="CHEBI:15378"/>
        <dbReference type="ChEBI" id="CHEBI:17790"/>
        <dbReference type="ChEBI" id="CHEBI:140522"/>
        <dbReference type="ChEBI" id="CHEBI:140523"/>
        <dbReference type="EC" id="3.1.1.11"/>
    </reaction>
</comment>
<reference evidence="8" key="1">
    <citation type="journal article" date="2013" name="Science">
        <title>The Amborella genome and the evolution of flowering plants.</title>
        <authorList>
            <consortium name="Amborella Genome Project"/>
        </authorList>
    </citation>
    <scope>NUCLEOTIDE SEQUENCE [LARGE SCALE GENOMIC DNA]</scope>
</reference>
<organism evidence="7 8">
    <name type="scientific">Amborella trichopoda</name>
    <dbReference type="NCBI Taxonomy" id="13333"/>
    <lineage>
        <taxon>Eukaryota</taxon>
        <taxon>Viridiplantae</taxon>
        <taxon>Streptophyta</taxon>
        <taxon>Embryophyta</taxon>
        <taxon>Tracheophyta</taxon>
        <taxon>Spermatophyta</taxon>
        <taxon>Magnoliopsida</taxon>
        <taxon>Amborellales</taxon>
        <taxon>Amborellaceae</taxon>
        <taxon>Amborella</taxon>
    </lineage>
</organism>
<dbReference type="AlphaFoldDB" id="W1P3F5"/>
<evidence type="ECO:0000256" key="2">
    <source>
        <dbReference type="ARBA" id="ARBA00022801"/>
    </source>
</evidence>
<dbReference type="InterPro" id="IPR012334">
    <property type="entry name" value="Pectin_lyas_fold"/>
</dbReference>
<dbReference type="GO" id="GO:0042545">
    <property type="term" value="P:cell wall modification"/>
    <property type="evidence" value="ECO:0007669"/>
    <property type="project" value="UniProtKB-UniRule"/>
</dbReference>
<dbReference type="OMA" id="FIAPDIC"/>
<gene>
    <name evidence="7" type="ORF">AMTR_s00147p00102150</name>
</gene>
<evidence type="ECO:0000256" key="3">
    <source>
        <dbReference type="ARBA" id="ARBA00023085"/>
    </source>
</evidence>
<feature type="active site" evidence="4">
    <location>
        <position position="61"/>
    </location>
</feature>